<dbReference type="AlphaFoldDB" id="A0A0B8QEZ0"/>
<dbReference type="InterPro" id="IPR008207">
    <property type="entry name" value="Sig_transdc_His_kin_Hpt_dom"/>
</dbReference>
<evidence type="ECO:0000256" key="1">
    <source>
        <dbReference type="ARBA" id="ARBA00023012"/>
    </source>
</evidence>
<dbReference type="SUPFAM" id="SSF47226">
    <property type="entry name" value="Histidine-containing phosphotransfer domain, HPT domain"/>
    <property type="match status" value="1"/>
</dbReference>
<evidence type="ECO:0000313" key="4">
    <source>
        <dbReference type="EMBL" id="GAM78215.1"/>
    </source>
</evidence>
<dbReference type="Gene3D" id="1.20.120.160">
    <property type="entry name" value="HPT domain"/>
    <property type="match status" value="1"/>
</dbReference>
<dbReference type="InterPro" id="IPR036641">
    <property type="entry name" value="HPT_dom_sf"/>
</dbReference>
<gene>
    <name evidence="4" type="ORF">JCM19241_4920</name>
</gene>
<name>A0A0B8QEZ0_9VIBR</name>
<proteinExistence type="predicted"/>
<evidence type="ECO:0000259" key="3">
    <source>
        <dbReference type="PROSITE" id="PS50894"/>
    </source>
</evidence>
<keyword evidence="1" id="KW-0902">Two-component regulatory system</keyword>
<comment type="caution">
    <text evidence="4">The sequence shown here is derived from an EMBL/GenBank/DDBJ whole genome shotgun (WGS) entry which is preliminary data.</text>
</comment>
<protein>
    <submittedName>
        <fullName evidence="4">HPT domain containing protein</fullName>
    </submittedName>
</protein>
<dbReference type="PROSITE" id="PS50894">
    <property type="entry name" value="HPT"/>
    <property type="match status" value="1"/>
</dbReference>
<organism evidence="4 5">
    <name type="scientific">Vibrio ishigakensis</name>
    <dbReference type="NCBI Taxonomy" id="1481914"/>
    <lineage>
        <taxon>Bacteria</taxon>
        <taxon>Pseudomonadati</taxon>
        <taxon>Pseudomonadota</taxon>
        <taxon>Gammaproteobacteria</taxon>
        <taxon>Vibrionales</taxon>
        <taxon>Vibrionaceae</taxon>
        <taxon>Vibrio</taxon>
    </lineage>
</organism>
<dbReference type="GO" id="GO:0000160">
    <property type="term" value="P:phosphorelay signal transduction system"/>
    <property type="evidence" value="ECO:0007669"/>
    <property type="project" value="UniProtKB-KW"/>
</dbReference>
<sequence length="108" mass="11879">MIDVDKLSETFDGDDEVVTMILSLYLDENSDIGDKLVGLHQQSNLGELYSLAHTLSGTLSNLCEEETSSLLKTVELDANSGKQSDKAIIDEINVNLSKIEEQITLYLS</sequence>
<reference evidence="4 5" key="1">
    <citation type="submission" date="2015-01" db="EMBL/GenBank/DDBJ databases">
        <title>Vibrio sp. C94 JCM 19241 whole genome shotgun sequence.</title>
        <authorList>
            <person name="Sawabe T."/>
            <person name="Meirelles P."/>
            <person name="Feng G."/>
            <person name="Sayaka M."/>
            <person name="Hattori M."/>
            <person name="Ohkuma M."/>
        </authorList>
    </citation>
    <scope>NUCLEOTIDE SEQUENCE [LARGE SCALE GENOMIC DNA]</scope>
    <source>
        <strain evidence="5">JCM 19241</strain>
    </source>
</reference>
<accession>A0A0B8QEZ0</accession>
<dbReference type="EMBL" id="BBSC01000012">
    <property type="protein sequence ID" value="GAM78215.1"/>
    <property type="molecule type" value="Genomic_DNA"/>
</dbReference>
<keyword evidence="2" id="KW-0597">Phosphoprotein</keyword>
<dbReference type="Proteomes" id="UP000031666">
    <property type="component" value="Unassembled WGS sequence"/>
</dbReference>
<dbReference type="GO" id="GO:0004672">
    <property type="term" value="F:protein kinase activity"/>
    <property type="evidence" value="ECO:0007669"/>
    <property type="project" value="UniProtKB-ARBA"/>
</dbReference>
<feature type="domain" description="HPt" evidence="3">
    <location>
        <begin position="14"/>
        <end position="106"/>
    </location>
</feature>
<feature type="modified residue" description="Phosphohistidine" evidence="2">
    <location>
        <position position="53"/>
    </location>
</feature>
<evidence type="ECO:0000313" key="5">
    <source>
        <dbReference type="Proteomes" id="UP000031666"/>
    </source>
</evidence>
<reference evidence="4 5" key="2">
    <citation type="submission" date="2015-01" db="EMBL/GenBank/DDBJ databases">
        <authorList>
            <consortium name="NBRP consortium"/>
            <person name="Sawabe T."/>
            <person name="Meirelles P."/>
            <person name="Feng G."/>
            <person name="Sayaka M."/>
            <person name="Hattori M."/>
            <person name="Ohkuma M."/>
        </authorList>
    </citation>
    <scope>NUCLEOTIDE SEQUENCE [LARGE SCALE GENOMIC DNA]</scope>
    <source>
        <strain evidence="5">JCM 19241</strain>
    </source>
</reference>
<evidence type="ECO:0000256" key="2">
    <source>
        <dbReference type="PROSITE-ProRule" id="PRU00110"/>
    </source>
</evidence>